<proteinExistence type="predicted"/>
<evidence type="ECO:0000313" key="3">
    <source>
        <dbReference type="Proteomes" id="UP000316621"/>
    </source>
</evidence>
<evidence type="ECO:0000256" key="1">
    <source>
        <dbReference type="SAM" id="Phobius"/>
    </source>
</evidence>
<dbReference type="EMBL" id="CM010724">
    <property type="protein sequence ID" value="RZC81816.1"/>
    <property type="molecule type" value="Genomic_DNA"/>
</dbReference>
<keyword evidence="1" id="KW-0812">Transmembrane</keyword>
<dbReference type="Gramene" id="RZC81816">
    <property type="protein sequence ID" value="RZC81816"/>
    <property type="gene ID" value="C5167_044406"/>
</dbReference>
<keyword evidence="1" id="KW-0472">Membrane</keyword>
<accession>A0A4Y7L9A8</accession>
<dbReference type="AlphaFoldDB" id="A0A4Y7L9A8"/>
<keyword evidence="3" id="KW-1185">Reference proteome</keyword>
<gene>
    <name evidence="2" type="ORF">C5167_044406</name>
</gene>
<reference evidence="2 3" key="1">
    <citation type="journal article" date="2018" name="Science">
        <title>The opium poppy genome and morphinan production.</title>
        <authorList>
            <person name="Guo L."/>
            <person name="Winzer T."/>
            <person name="Yang X."/>
            <person name="Li Y."/>
            <person name="Ning Z."/>
            <person name="He Z."/>
            <person name="Teodor R."/>
            <person name="Lu Y."/>
            <person name="Bowser T.A."/>
            <person name="Graham I.A."/>
            <person name="Ye K."/>
        </authorList>
    </citation>
    <scope>NUCLEOTIDE SEQUENCE [LARGE SCALE GENOMIC DNA]</scope>
    <source>
        <strain evidence="3">cv. HN1</strain>
        <tissue evidence="2">Leaves</tissue>
    </source>
</reference>
<name>A0A4Y7L9A8_PAPSO</name>
<sequence length="136" mass="15536">MEQPKSTWVKQKVEMAKEIKSGEKVACQKLDQVKLRQSGYKERYYKEIDKFKDDLFSTNFLLITICVMAVCLANYGLRAVEMELEYTVSTKLCLKTLATHIENTPKNFVDGLNIKTDVPQETIYVVPKHGRGKAVG</sequence>
<organism evidence="2 3">
    <name type="scientific">Papaver somniferum</name>
    <name type="common">Opium poppy</name>
    <dbReference type="NCBI Taxonomy" id="3469"/>
    <lineage>
        <taxon>Eukaryota</taxon>
        <taxon>Viridiplantae</taxon>
        <taxon>Streptophyta</taxon>
        <taxon>Embryophyta</taxon>
        <taxon>Tracheophyta</taxon>
        <taxon>Spermatophyta</taxon>
        <taxon>Magnoliopsida</taxon>
        <taxon>Ranunculales</taxon>
        <taxon>Papaveraceae</taxon>
        <taxon>Papaveroideae</taxon>
        <taxon>Papaver</taxon>
    </lineage>
</organism>
<protein>
    <submittedName>
        <fullName evidence="2">Uncharacterized protein</fullName>
    </submittedName>
</protein>
<dbReference type="Proteomes" id="UP000316621">
    <property type="component" value="Chromosome 10"/>
</dbReference>
<feature type="transmembrane region" description="Helical" evidence="1">
    <location>
        <begin position="55"/>
        <end position="77"/>
    </location>
</feature>
<keyword evidence="1" id="KW-1133">Transmembrane helix</keyword>
<evidence type="ECO:0000313" key="2">
    <source>
        <dbReference type="EMBL" id="RZC81816.1"/>
    </source>
</evidence>